<feature type="domain" description="Large ribosomal subunit protein mL44 dsRNA binding" evidence="1">
    <location>
        <begin position="1"/>
        <end position="53"/>
    </location>
</feature>
<sequence length="67" mass="7476">PGETLEIAEQEAARQAVRNLFGLSEHRPPLPLSGPLQPLDLSEVTKKNVSLNTYLQLAEETYKRITC</sequence>
<dbReference type="AlphaFoldDB" id="A0A8J4WTM9"/>
<proteinExistence type="predicted"/>
<dbReference type="Pfam" id="PF22892">
    <property type="entry name" value="DSRM_MRPL44"/>
    <property type="match status" value="1"/>
</dbReference>
<comment type="caution">
    <text evidence="2">The sequence shown here is derived from an EMBL/GenBank/DDBJ whole genome shotgun (WGS) entry which is preliminary data.</text>
</comment>
<evidence type="ECO:0000313" key="3">
    <source>
        <dbReference type="Proteomes" id="UP000748531"/>
    </source>
</evidence>
<dbReference type="Proteomes" id="UP000748531">
    <property type="component" value="Unassembled WGS sequence"/>
</dbReference>
<evidence type="ECO:0000313" key="2">
    <source>
        <dbReference type="EMBL" id="KAF5396442.1"/>
    </source>
</evidence>
<organism evidence="2 3">
    <name type="scientific">Paragonimus heterotremus</name>
    <dbReference type="NCBI Taxonomy" id="100268"/>
    <lineage>
        <taxon>Eukaryota</taxon>
        <taxon>Metazoa</taxon>
        <taxon>Spiralia</taxon>
        <taxon>Lophotrochozoa</taxon>
        <taxon>Platyhelminthes</taxon>
        <taxon>Trematoda</taxon>
        <taxon>Digenea</taxon>
        <taxon>Plagiorchiida</taxon>
        <taxon>Troglotremata</taxon>
        <taxon>Troglotrematidae</taxon>
        <taxon>Paragonimus</taxon>
    </lineage>
</organism>
<feature type="non-terminal residue" evidence="2">
    <location>
        <position position="1"/>
    </location>
</feature>
<dbReference type="InterPro" id="IPR044444">
    <property type="entry name" value="Ribosomal_mL44_DSRM_metazoa"/>
</dbReference>
<dbReference type="EMBL" id="LUCH01008138">
    <property type="protein sequence ID" value="KAF5396442.1"/>
    <property type="molecule type" value="Genomic_DNA"/>
</dbReference>
<protein>
    <recommendedName>
        <fullName evidence="1">Large ribosomal subunit protein mL44 dsRNA binding domain-containing protein</fullName>
    </recommendedName>
</protein>
<name>A0A8J4WTM9_9TREM</name>
<reference evidence="2" key="1">
    <citation type="submission" date="2019-05" db="EMBL/GenBank/DDBJ databases">
        <title>Annotation for the trematode Paragonimus heterotremus.</title>
        <authorList>
            <person name="Choi Y.-J."/>
        </authorList>
    </citation>
    <scope>NUCLEOTIDE SEQUENCE</scope>
    <source>
        <strain evidence="2">LC</strain>
    </source>
</reference>
<gene>
    <name evidence="2" type="ORF">PHET_10594</name>
</gene>
<accession>A0A8J4WTM9</accession>
<keyword evidence="3" id="KW-1185">Reference proteome</keyword>
<evidence type="ECO:0000259" key="1">
    <source>
        <dbReference type="Pfam" id="PF22892"/>
    </source>
</evidence>